<dbReference type="Proteomes" id="UP000002051">
    <property type="component" value="Unassembled WGS sequence"/>
</dbReference>
<reference evidence="1 3" key="2">
    <citation type="journal article" date="2014" name="BMC Genomics">
        <title>An improved genome release (version Mt4.0) for the model legume Medicago truncatula.</title>
        <authorList>
            <person name="Tang H."/>
            <person name="Krishnakumar V."/>
            <person name="Bidwell S."/>
            <person name="Rosen B."/>
            <person name="Chan A."/>
            <person name="Zhou S."/>
            <person name="Gentzbittel L."/>
            <person name="Childs K.L."/>
            <person name="Yandell M."/>
            <person name="Gundlach H."/>
            <person name="Mayer K.F."/>
            <person name="Schwartz D.C."/>
            <person name="Town C.D."/>
        </authorList>
    </citation>
    <scope>GENOME REANNOTATION</scope>
    <source>
        <strain evidence="1">A17</strain>
        <strain evidence="2 3">cv. Jemalong A17</strain>
    </source>
</reference>
<dbReference type="HOGENOM" id="CLU_3053331_0_0_1"/>
<dbReference type="EnsemblPlants" id="KEH42498">
    <property type="protein sequence ID" value="KEH42498"/>
    <property type="gene ID" value="MTR_1g069730"/>
</dbReference>
<gene>
    <name evidence="1" type="ordered locus">MTR_1g069730</name>
</gene>
<reference evidence="2" key="3">
    <citation type="submission" date="2015-04" db="UniProtKB">
        <authorList>
            <consortium name="EnsemblPlants"/>
        </authorList>
    </citation>
    <scope>IDENTIFICATION</scope>
    <source>
        <strain evidence="2">cv. Jemalong A17</strain>
    </source>
</reference>
<evidence type="ECO:0000313" key="2">
    <source>
        <dbReference type="EnsemblPlants" id="KEH42498"/>
    </source>
</evidence>
<evidence type="ECO:0000313" key="3">
    <source>
        <dbReference type="Proteomes" id="UP000002051"/>
    </source>
</evidence>
<keyword evidence="3" id="KW-1185">Reference proteome</keyword>
<dbReference type="AlphaFoldDB" id="A0A072VM48"/>
<sequence length="54" mass="5980">MPNKTTGLAPSGLWTTISYFTKLQGQFNIQTLLLSLYSNGSLLINKEHIALIID</sequence>
<proteinExistence type="predicted"/>
<reference evidence="1 3" key="1">
    <citation type="journal article" date="2011" name="Nature">
        <title>The Medicago genome provides insight into the evolution of rhizobial symbioses.</title>
        <authorList>
            <person name="Young N.D."/>
            <person name="Debelle F."/>
            <person name="Oldroyd G.E."/>
            <person name="Geurts R."/>
            <person name="Cannon S.B."/>
            <person name="Udvardi M.K."/>
            <person name="Benedito V.A."/>
            <person name="Mayer K.F."/>
            <person name="Gouzy J."/>
            <person name="Schoof H."/>
            <person name="Van de Peer Y."/>
            <person name="Proost S."/>
            <person name="Cook D.R."/>
            <person name="Meyers B.C."/>
            <person name="Spannagl M."/>
            <person name="Cheung F."/>
            <person name="De Mita S."/>
            <person name="Krishnakumar V."/>
            <person name="Gundlach H."/>
            <person name="Zhou S."/>
            <person name="Mudge J."/>
            <person name="Bharti A.K."/>
            <person name="Murray J.D."/>
            <person name="Naoumkina M.A."/>
            <person name="Rosen B."/>
            <person name="Silverstein K.A."/>
            <person name="Tang H."/>
            <person name="Rombauts S."/>
            <person name="Zhao P.X."/>
            <person name="Zhou P."/>
            <person name="Barbe V."/>
            <person name="Bardou P."/>
            <person name="Bechner M."/>
            <person name="Bellec A."/>
            <person name="Berger A."/>
            <person name="Berges H."/>
            <person name="Bidwell S."/>
            <person name="Bisseling T."/>
            <person name="Choisne N."/>
            <person name="Couloux A."/>
            <person name="Denny R."/>
            <person name="Deshpande S."/>
            <person name="Dai X."/>
            <person name="Doyle J.J."/>
            <person name="Dudez A.M."/>
            <person name="Farmer A.D."/>
            <person name="Fouteau S."/>
            <person name="Franken C."/>
            <person name="Gibelin C."/>
            <person name="Gish J."/>
            <person name="Goldstein S."/>
            <person name="Gonzalez A.J."/>
            <person name="Green P.J."/>
            <person name="Hallab A."/>
            <person name="Hartog M."/>
            <person name="Hua A."/>
            <person name="Humphray S.J."/>
            <person name="Jeong D.H."/>
            <person name="Jing Y."/>
            <person name="Jocker A."/>
            <person name="Kenton S.M."/>
            <person name="Kim D.J."/>
            <person name="Klee K."/>
            <person name="Lai H."/>
            <person name="Lang C."/>
            <person name="Lin S."/>
            <person name="Macmil S.L."/>
            <person name="Magdelenat G."/>
            <person name="Matthews L."/>
            <person name="McCorrison J."/>
            <person name="Monaghan E.L."/>
            <person name="Mun J.H."/>
            <person name="Najar F.Z."/>
            <person name="Nicholson C."/>
            <person name="Noirot C."/>
            <person name="O'Bleness M."/>
            <person name="Paule C.R."/>
            <person name="Poulain J."/>
            <person name="Prion F."/>
            <person name="Qin B."/>
            <person name="Qu C."/>
            <person name="Retzel E.F."/>
            <person name="Riddle C."/>
            <person name="Sallet E."/>
            <person name="Samain S."/>
            <person name="Samson N."/>
            <person name="Sanders I."/>
            <person name="Saurat O."/>
            <person name="Scarpelli C."/>
            <person name="Schiex T."/>
            <person name="Segurens B."/>
            <person name="Severin A.J."/>
            <person name="Sherrier D.J."/>
            <person name="Shi R."/>
            <person name="Sims S."/>
            <person name="Singer S.R."/>
            <person name="Sinharoy S."/>
            <person name="Sterck L."/>
            <person name="Viollet A."/>
            <person name="Wang B.B."/>
            <person name="Wang K."/>
            <person name="Wang M."/>
            <person name="Wang X."/>
            <person name="Warfsmann J."/>
            <person name="Weissenbach J."/>
            <person name="White D.D."/>
            <person name="White J.D."/>
            <person name="Wiley G.B."/>
            <person name="Wincker P."/>
            <person name="Xing Y."/>
            <person name="Yang L."/>
            <person name="Yao Z."/>
            <person name="Ying F."/>
            <person name="Zhai J."/>
            <person name="Zhou L."/>
            <person name="Zuber A."/>
            <person name="Denarie J."/>
            <person name="Dixon R.A."/>
            <person name="May G.D."/>
            <person name="Schwartz D.C."/>
            <person name="Rogers J."/>
            <person name="Quetier F."/>
            <person name="Town C.D."/>
            <person name="Roe B.A."/>
        </authorList>
    </citation>
    <scope>NUCLEOTIDE SEQUENCE [LARGE SCALE GENOMIC DNA]</scope>
    <source>
        <strain evidence="1">A17</strain>
        <strain evidence="2 3">cv. Jemalong A17</strain>
    </source>
</reference>
<name>A0A072VM48_MEDTR</name>
<protein>
    <submittedName>
        <fullName evidence="1 2">Uncharacterized protein</fullName>
    </submittedName>
</protein>
<evidence type="ECO:0000313" key="1">
    <source>
        <dbReference type="EMBL" id="KEH42498.1"/>
    </source>
</evidence>
<dbReference type="EMBL" id="CM001217">
    <property type="protein sequence ID" value="KEH42498.1"/>
    <property type="molecule type" value="Genomic_DNA"/>
</dbReference>
<accession>A0A072VM48</accession>
<organism evidence="1 3">
    <name type="scientific">Medicago truncatula</name>
    <name type="common">Barrel medic</name>
    <name type="synonym">Medicago tribuloides</name>
    <dbReference type="NCBI Taxonomy" id="3880"/>
    <lineage>
        <taxon>Eukaryota</taxon>
        <taxon>Viridiplantae</taxon>
        <taxon>Streptophyta</taxon>
        <taxon>Embryophyta</taxon>
        <taxon>Tracheophyta</taxon>
        <taxon>Spermatophyta</taxon>
        <taxon>Magnoliopsida</taxon>
        <taxon>eudicotyledons</taxon>
        <taxon>Gunneridae</taxon>
        <taxon>Pentapetalae</taxon>
        <taxon>rosids</taxon>
        <taxon>fabids</taxon>
        <taxon>Fabales</taxon>
        <taxon>Fabaceae</taxon>
        <taxon>Papilionoideae</taxon>
        <taxon>50 kb inversion clade</taxon>
        <taxon>NPAAA clade</taxon>
        <taxon>Hologalegina</taxon>
        <taxon>IRL clade</taxon>
        <taxon>Trifolieae</taxon>
        <taxon>Medicago</taxon>
    </lineage>
</organism>